<sequence>MISLDEASSNNYRKNSVYRVRFLAAVVVAEIIMLMMIKLWPVPAQPDQSLKERDFSEEVIQLEDAVITRQTSGPPPPPKPTAPIPEPADEIIEEEITELDDIQFSEITDSLSSELLRGQGSEAGPIAGSPQQPPRIIRIVEPTTPDAAQKANIKAELTVRMLVGTDGRVEDASIEKIRLYERPGSREFRIVENIGYGIAETTLDAAMQWRFQPARSNGEPVRTYSRQIFTYGF</sequence>
<organism evidence="2 3">
    <name type="scientific">Fodinibius sediminis</name>
    <dbReference type="NCBI Taxonomy" id="1214077"/>
    <lineage>
        <taxon>Bacteria</taxon>
        <taxon>Pseudomonadati</taxon>
        <taxon>Balneolota</taxon>
        <taxon>Balneolia</taxon>
        <taxon>Balneolales</taxon>
        <taxon>Balneolaceae</taxon>
        <taxon>Fodinibius</taxon>
    </lineage>
</organism>
<keyword evidence="3" id="KW-1185">Reference proteome</keyword>
<evidence type="ECO:0000313" key="2">
    <source>
        <dbReference type="EMBL" id="SMO79305.1"/>
    </source>
</evidence>
<dbReference type="Gene3D" id="3.30.1150.10">
    <property type="match status" value="1"/>
</dbReference>
<protein>
    <submittedName>
        <fullName evidence="2">Protein TonB, links inner and outer membranes</fullName>
    </submittedName>
</protein>
<proteinExistence type="predicted"/>
<dbReference type="Proteomes" id="UP000317593">
    <property type="component" value="Unassembled WGS sequence"/>
</dbReference>
<dbReference type="OrthoDB" id="9810145at2"/>
<dbReference type="EMBL" id="FXTH01000013">
    <property type="protein sequence ID" value="SMO79305.1"/>
    <property type="molecule type" value="Genomic_DNA"/>
</dbReference>
<keyword evidence="1" id="KW-0472">Membrane</keyword>
<keyword evidence="1" id="KW-0812">Transmembrane</keyword>
<dbReference type="AlphaFoldDB" id="A0A521E5Y4"/>
<evidence type="ECO:0000313" key="3">
    <source>
        <dbReference type="Proteomes" id="UP000317593"/>
    </source>
</evidence>
<evidence type="ECO:0000256" key="1">
    <source>
        <dbReference type="SAM" id="Phobius"/>
    </source>
</evidence>
<dbReference type="RefSeq" id="WP_142715300.1">
    <property type="nucleotide sequence ID" value="NZ_FXTH01000013.1"/>
</dbReference>
<keyword evidence="1" id="KW-1133">Transmembrane helix</keyword>
<accession>A0A521E5Y4</accession>
<reference evidence="2 3" key="1">
    <citation type="submission" date="2017-05" db="EMBL/GenBank/DDBJ databases">
        <authorList>
            <person name="Varghese N."/>
            <person name="Submissions S."/>
        </authorList>
    </citation>
    <scope>NUCLEOTIDE SEQUENCE [LARGE SCALE GENOMIC DNA]</scope>
    <source>
        <strain evidence="2 3">DSM 21194</strain>
    </source>
</reference>
<dbReference type="SUPFAM" id="SSF74653">
    <property type="entry name" value="TolA/TonB C-terminal domain"/>
    <property type="match status" value="1"/>
</dbReference>
<name>A0A521E5Y4_9BACT</name>
<gene>
    <name evidence="2" type="ORF">SAMN06265218_113109</name>
</gene>
<feature type="transmembrane region" description="Helical" evidence="1">
    <location>
        <begin position="20"/>
        <end position="40"/>
    </location>
</feature>